<dbReference type="GO" id="GO:0004467">
    <property type="term" value="F:long-chain fatty acid-CoA ligase activity"/>
    <property type="evidence" value="ECO:0007669"/>
    <property type="project" value="UniProtKB-EC"/>
</dbReference>
<evidence type="ECO:0000256" key="2">
    <source>
        <dbReference type="ARBA" id="ARBA00022598"/>
    </source>
</evidence>
<dbReference type="FunFam" id="3.30.300.30:FF:000008">
    <property type="entry name" value="2,3-dihydroxybenzoate-AMP ligase"/>
    <property type="match status" value="1"/>
</dbReference>
<keyword evidence="2 7" id="KW-0436">Ligase</keyword>
<dbReference type="SUPFAM" id="SSF56801">
    <property type="entry name" value="Acetyl-CoA synthetase-like"/>
    <property type="match status" value="1"/>
</dbReference>
<organism evidence="7 8">
    <name type="scientific">Parendozoicomonas haliclonae</name>
    <dbReference type="NCBI Taxonomy" id="1960125"/>
    <lineage>
        <taxon>Bacteria</taxon>
        <taxon>Pseudomonadati</taxon>
        <taxon>Pseudomonadota</taxon>
        <taxon>Gammaproteobacteria</taxon>
        <taxon>Oceanospirillales</taxon>
        <taxon>Endozoicomonadaceae</taxon>
        <taxon>Parendozoicomonas</taxon>
    </lineage>
</organism>
<dbReference type="InterPro" id="IPR000873">
    <property type="entry name" value="AMP-dep_synth/lig_dom"/>
</dbReference>
<evidence type="ECO:0000256" key="1">
    <source>
        <dbReference type="ARBA" id="ARBA00006432"/>
    </source>
</evidence>
<evidence type="ECO:0000259" key="5">
    <source>
        <dbReference type="Pfam" id="PF00501"/>
    </source>
</evidence>
<dbReference type="InterPro" id="IPR025110">
    <property type="entry name" value="AMP-bd_C"/>
</dbReference>
<dbReference type="InterPro" id="IPR020845">
    <property type="entry name" value="AMP-binding_CS"/>
</dbReference>
<evidence type="ECO:0000313" key="7">
    <source>
        <dbReference type="EMBL" id="SMA50609.1"/>
    </source>
</evidence>
<dbReference type="Gene3D" id="3.40.50.12780">
    <property type="entry name" value="N-terminal domain of ligase-like"/>
    <property type="match status" value="1"/>
</dbReference>
<reference evidence="7 8" key="1">
    <citation type="submission" date="2017-03" db="EMBL/GenBank/DDBJ databases">
        <authorList>
            <person name="Afonso C.L."/>
            <person name="Miller P.J."/>
            <person name="Scott M.A."/>
            <person name="Spackman E."/>
            <person name="Goraichik I."/>
            <person name="Dimitrov K.M."/>
            <person name="Suarez D.L."/>
            <person name="Swayne D.E."/>
        </authorList>
    </citation>
    <scope>NUCLEOTIDE SEQUENCE [LARGE SCALE GENOMIC DNA]</scope>
    <source>
        <strain evidence="7">SB41UT1</strain>
    </source>
</reference>
<dbReference type="PANTHER" id="PTHR43859">
    <property type="entry name" value="ACYL-ACTIVATING ENZYME"/>
    <property type="match status" value="1"/>
</dbReference>
<dbReference type="Pfam" id="PF13193">
    <property type="entry name" value="AMP-binding_C"/>
    <property type="match status" value="1"/>
</dbReference>
<dbReference type="EMBL" id="FWPT01000014">
    <property type="protein sequence ID" value="SMA50609.1"/>
    <property type="molecule type" value="Genomic_DNA"/>
</dbReference>
<dbReference type="Pfam" id="PF00501">
    <property type="entry name" value="AMP-binding"/>
    <property type="match status" value="1"/>
</dbReference>
<feature type="domain" description="AMP-binding enzyme C-terminal" evidence="6">
    <location>
        <begin position="459"/>
        <end position="534"/>
    </location>
</feature>
<evidence type="ECO:0000313" key="8">
    <source>
        <dbReference type="Proteomes" id="UP000196573"/>
    </source>
</evidence>
<evidence type="ECO:0000256" key="4">
    <source>
        <dbReference type="ARBA" id="ARBA00023098"/>
    </source>
</evidence>
<dbReference type="InterPro" id="IPR042099">
    <property type="entry name" value="ANL_N_sf"/>
</dbReference>
<dbReference type="Gene3D" id="3.30.300.30">
    <property type="match status" value="1"/>
</dbReference>
<evidence type="ECO:0000256" key="3">
    <source>
        <dbReference type="ARBA" id="ARBA00022832"/>
    </source>
</evidence>
<dbReference type="Proteomes" id="UP000196573">
    <property type="component" value="Unassembled WGS sequence"/>
</dbReference>
<keyword evidence="8" id="KW-1185">Reference proteome</keyword>
<dbReference type="InterPro" id="IPR045851">
    <property type="entry name" value="AMP-bd_C_sf"/>
</dbReference>
<evidence type="ECO:0000259" key="6">
    <source>
        <dbReference type="Pfam" id="PF13193"/>
    </source>
</evidence>
<dbReference type="PANTHER" id="PTHR43859:SF4">
    <property type="entry name" value="BUTANOATE--COA LIGASE AAE1-RELATED"/>
    <property type="match status" value="1"/>
</dbReference>
<dbReference type="PROSITE" id="PS00455">
    <property type="entry name" value="AMP_BINDING"/>
    <property type="match status" value="1"/>
</dbReference>
<dbReference type="EC" id="6.2.1.3" evidence="7"/>
<keyword evidence="4" id="KW-0443">Lipid metabolism</keyword>
<feature type="domain" description="AMP-dependent synthetase/ligase" evidence="5">
    <location>
        <begin position="42"/>
        <end position="404"/>
    </location>
</feature>
<protein>
    <submittedName>
        <fullName evidence="7">Long-chain-fatty-acid-CoA ligase</fullName>
        <ecNumber evidence="7">6.2.1.3</ecNumber>
    </submittedName>
</protein>
<accession>A0A1X7AR88</accession>
<sequence>MPDYMNGIMMDAPLLIRDILVYAEQHWPAQEILSVMPSGQLDNKSYTDIFKRCRHLANALQELGVQASDRIATLAWNDHRHVEIYFAVACSGAVCHTINPRLSEEQIHYIINHADDRWLFTAPDFVPLIEKLLPSLPRLKGVIVLSDSENIQPTALPDALDYETLLLNTSDSFIWPDFPETTASSLCYTSGTTGHPKGVLYSHRSTVLHTLMCNQAGVVGLTSADTVMPVVPMFHVNAWGVPYTATLAGARLVLPGPHMGNGELLQRLIEEEQVTVAFGVPTIWLALVHYLEESGKRIDSLQRIYTGGTACPRHIMEILLNRYGVRTIHLWGMTELSPLGTMNMAAFRPDLDTDNSLDLLRKQGRSVFGLEMRLKDDDGLPVEQNGTDPGRLFVRGYATCSGYYRNEGLDSEDHPPTHDGDGWLDTGDIGTIDEDGYLQITDRAKDVIKSGGEWISSIELENLAMGHPDIVEAAVIACPDEQWQERPLLVAVRKTKDSPSAKELGEWYQNKLPDWMHPDRIVFVEELPHTATGKVKKSQLRNELEQLLAQSESIRPA</sequence>
<dbReference type="CDD" id="cd12119">
    <property type="entry name" value="ttLC_FACS_AlkK_like"/>
    <property type="match status" value="1"/>
</dbReference>
<comment type="similarity">
    <text evidence="1">Belongs to the ATP-dependent AMP-binding enzyme family.</text>
</comment>
<dbReference type="NCBIfam" id="NF004837">
    <property type="entry name" value="PRK06187.1"/>
    <property type="match status" value="1"/>
</dbReference>
<name>A0A1X7AR88_9GAMM</name>
<gene>
    <name evidence="7" type="ORF">EHSB41UT_04426</name>
</gene>
<keyword evidence="3" id="KW-0276">Fatty acid metabolism</keyword>
<proteinExistence type="inferred from homology"/>
<dbReference type="AlphaFoldDB" id="A0A1X7AR88"/>
<dbReference type="RefSeq" id="WP_242667396.1">
    <property type="nucleotide sequence ID" value="NZ_CBCSCN010000017.1"/>
</dbReference>